<dbReference type="Pfam" id="PF09359">
    <property type="entry name" value="VTC"/>
    <property type="match status" value="1"/>
</dbReference>
<name>A0AAE3EAG5_9FIRM</name>
<dbReference type="InterPro" id="IPR033469">
    <property type="entry name" value="CYTH-like_dom_sf"/>
</dbReference>
<reference evidence="2" key="1">
    <citation type="submission" date="2021-10" db="EMBL/GenBank/DDBJ databases">
        <title>Anaerobic single-cell dispensing facilitates the cultivation of human gut bacteria.</title>
        <authorList>
            <person name="Afrizal A."/>
        </authorList>
    </citation>
    <scope>NUCLEOTIDE SEQUENCE</scope>
    <source>
        <strain evidence="2">CLA-AA-H215</strain>
    </source>
</reference>
<evidence type="ECO:0000313" key="3">
    <source>
        <dbReference type="Proteomes" id="UP001198182"/>
    </source>
</evidence>
<dbReference type="RefSeq" id="WP_308453577.1">
    <property type="nucleotide sequence ID" value="NZ_JAJEQR010000021.1"/>
</dbReference>
<feature type="domain" description="VTC" evidence="1">
    <location>
        <begin position="9"/>
        <end position="226"/>
    </location>
</feature>
<evidence type="ECO:0000259" key="1">
    <source>
        <dbReference type="Pfam" id="PF09359"/>
    </source>
</evidence>
<dbReference type="EMBL" id="JAJEQR010000021">
    <property type="protein sequence ID" value="MCC2231042.1"/>
    <property type="molecule type" value="Genomic_DNA"/>
</dbReference>
<dbReference type="SUPFAM" id="SSF55154">
    <property type="entry name" value="CYTH-like phosphatases"/>
    <property type="match status" value="1"/>
</dbReference>
<evidence type="ECO:0000313" key="2">
    <source>
        <dbReference type="EMBL" id="MCC2231042.1"/>
    </source>
</evidence>
<dbReference type="InterPro" id="IPR042267">
    <property type="entry name" value="VTC_sf"/>
</dbReference>
<dbReference type="Proteomes" id="UP001198182">
    <property type="component" value="Unassembled WGS sequence"/>
</dbReference>
<organism evidence="2 3">
    <name type="scientific">Hominifimenecus microfluidus</name>
    <dbReference type="NCBI Taxonomy" id="2885348"/>
    <lineage>
        <taxon>Bacteria</taxon>
        <taxon>Bacillati</taxon>
        <taxon>Bacillota</taxon>
        <taxon>Clostridia</taxon>
        <taxon>Lachnospirales</taxon>
        <taxon>Lachnospiraceae</taxon>
        <taxon>Hominifimenecus</taxon>
    </lineage>
</organism>
<dbReference type="GO" id="GO:0006799">
    <property type="term" value="P:polyphosphate biosynthetic process"/>
    <property type="evidence" value="ECO:0007669"/>
    <property type="project" value="UniProtKB-ARBA"/>
</dbReference>
<protein>
    <submittedName>
        <fullName evidence="2">Polyphosphate polymerase domain-containing protein</fullName>
    </submittedName>
</protein>
<dbReference type="CDD" id="cd07750">
    <property type="entry name" value="PolyPPase_VTC_like"/>
    <property type="match status" value="1"/>
</dbReference>
<gene>
    <name evidence="2" type="ORF">LKD81_08530</name>
</gene>
<comment type="caution">
    <text evidence="2">The sequence shown here is derived from an EMBL/GenBank/DDBJ whole genome shotgun (WGS) entry which is preliminary data.</text>
</comment>
<sequence>MSQYQGIFQRYEKKYLLNRTQYQNLSRKLESHMREDQYGKSTICNIYYDTPDHRLIRESMEKPIYKEKLRLRSYGVPKKEDIVFVELKKKYKGVVYKRRVNMPLAEAEKWLERRECRQASQIGKEIDRAFDFYQGLAPAMVLSYDRIALLDKDDPDLRITFDSQILWRKSDLSLQAGVWGQPLLEDGQRLMEIKIAGSMPMWLAQMLDEEAIYQISFSKYGSAYQASCRPYIVRKSSKYA</sequence>
<dbReference type="Gene3D" id="3.20.100.30">
    <property type="entry name" value="VTC, catalytic tunnel domain"/>
    <property type="match status" value="1"/>
</dbReference>
<proteinExistence type="predicted"/>
<dbReference type="AlphaFoldDB" id="A0AAE3EAG5"/>
<keyword evidence="3" id="KW-1185">Reference proteome</keyword>
<accession>A0AAE3EAG5</accession>
<dbReference type="InterPro" id="IPR018966">
    <property type="entry name" value="VTC_domain"/>
</dbReference>